<evidence type="ECO:0008006" key="9">
    <source>
        <dbReference type="Google" id="ProtNLM"/>
    </source>
</evidence>
<dbReference type="PANTHER" id="PTHR31313:SF81">
    <property type="entry name" value="TY1 ENHANCER ACTIVATOR"/>
    <property type="match status" value="1"/>
</dbReference>
<dbReference type="Proteomes" id="UP000188318">
    <property type="component" value="Unassembled WGS sequence"/>
</dbReference>
<keyword evidence="1" id="KW-0479">Metal-binding</keyword>
<keyword evidence="4" id="KW-0238">DNA-binding</keyword>
<dbReference type="AlphaFoldDB" id="A0A1R3RB77"/>
<keyword evidence="6" id="KW-0539">Nucleus</keyword>
<evidence type="ECO:0000256" key="1">
    <source>
        <dbReference type="ARBA" id="ARBA00022723"/>
    </source>
</evidence>
<dbReference type="PANTHER" id="PTHR31313">
    <property type="entry name" value="TY1 ENHANCER ACTIVATOR"/>
    <property type="match status" value="1"/>
</dbReference>
<evidence type="ECO:0000256" key="4">
    <source>
        <dbReference type="ARBA" id="ARBA00023125"/>
    </source>
</evidence>
<evidence type="ECO:0000256" key="6">
    <source>
        <dbReference type="ARBA" id="ARBA00023242"/>
    </source>
</evidence>
<evidence type="ECO:0000313" key="7">
    <source>
        <dbReference type="EMBL" id="OOF91713.1"/>
    </source>
</evidence>
<evidence type="ECO:0000256" key="5">
    <source>
        <dbReference type="ARBA" id="ARBA00023163"/>
    </source>
</evidence>
<dbReference type="GO" id="GO:0003677">
    <property type="term" value="F:DNA binding"/>
    <property type="evidence" value="ECO:0007669"/>
    <property type="project" value="UniProtKB-KW"/>
</dbReference>
<dbReference type="OMA" id="AMQRRWI"/>
<dbReference type="VEuPathDB" id="FungiDB:ASPCADRAFT_29463"/>
<feature type="non-terminal residue" evidence="7">
    <location>
        <position position="234"/>
    </location>
</feature>
<evidence type="ECO:0000313" key="8">
    <source>
        <dbReference type="Proteomes" id="UP000188318"/>
    </source>
</evidence>
<dbReference type="STRING" id="602072.A0A1R3RB77"/>
<keyword evidence="5" id="KW-0804">Transcription</keyword>
<feature type="non-terminal residue" evidence="7">
    <location>
        <position position="1"/>
    </location>
</feature>
<gene>
    <name evidence="7" type="ORF">ASPCADRAFT_29463</name>
</gene>
<dbReference type="EMBL" id="KV907510">
    <property type="protein sequence ID" value="OOF91713.1"/>
    <property type="molecule type" value="Genomic_DNA"/>
</dbReference>
<organism evidence="7 8">
    <name type="scientific">Aspergillus carbonarius (strain ITEM 5010)</name>
    <dbReference type="NCBI Taxonomy" id="602072"/>
    <lineage>
        <taxon>Eukaryota</taxon>
        <taxon>Fungi</taxon>
        <taxon>Dikarya</taxon>
        <taxon>Ascomycota</taxon>
        <taxon>Pezizomycotina</taxon>
        <taxon>Eurotiomycetes</taxon>
        <taxon>Eurotiomycetidae</taxon>
        <taxon>Eurotiales</taxon>
        <taxon>Aspergillaceae</taxon>
        <taxon>Aspergillus</taxon>
        <taxon>Aspergillus subgen. Circumdati</taxon>
    </lineage>
</organism>
<sequence>EAMCASLALHLGLQVSTPEDLGLSSPEHKYLFRKSRVRDVRLRTLWSSVFMDRYSFEFFELSSTDKSRILLDARDKLYSFRRQLHPQVQLDRNSITPSIIYLHMSYHMSHILIHRPYLKGAVQSDTYKLCVWSMSSAAASIVRLLREYRKVAVLDQVSPFIVHSVLTAAVTHLCNATSTHQPLRSQSIAWFRVCFDALRAMQRRWIKAKRGIRLLQELARRWQVMVALPLQHGF</sequence>
<dbReference type="InterPro" id="IPR051615">
    <property type="entry name" value="Transcr_Regulatory_Elem"/>
</dbReference>
<evidence type="ECO:0000256" key="2">
    <source>
        <dbReference type="ARBA" id="ARBA00022833"/>
    </source>
</evidence>
<accession>A0A1R3RB77</accession>
<keyword evidence="8" id="KW-1185">Reference proteome</keyword>
<dbReference type="OrthoDB" id="10249920at2759"/>
<keyword evidence="3" id="KW-0805">Transcription regulation</keyword>
<protein>
    <recommendedName>
        <fullName evidence="9">Transcription factor domain-containing protein</fullName>
    </recommendedName>
</protein>
<keyword evidence="2" id="KW-0862">Zinc</keyword>
<reference evidence="8" key="1">
    <citation type="journal article" date="2017" name="Genome Biol.">
        <title>Comparative genomics reveals high biological diversity and specific adaptations in the industrially and medically important fungal genus Aspergillus.</title>
        <authorList>
            <person name="de Vries R.P."/>
            <person name="Riley R."/>
            <person name="Wiebenga A."/>
            <person name="Aguilar-Osorio G."/>
            <person name="Amillis S."/>
            <person name="Uchima C.A."/>
            <person name="Anderluh G."/>
            <person name="Asadollahi M."/>
            <person name="Askin M."/>
            <person name="Barry K."/>
            <person name="Battaglia E."/>
            <person name="Bayram O."/>
            <person name="Benocci T."/>
            <person name="Braus-Stromeyer S.A."/>
            <person name="Caldana C."/>
            <person name="Canovas D."/>
            <person name="Cerqueira G.C."/>
            <person name="Chen F."/>
            <person name="Chen W."/>
            <person name="Choi C."/>
            <person name="Clum A."/>
            <person name="Dos Santos R.A."/>
            <person name="Damasio A.R."/>
            <person name="Diallinas G."/>
            <person name="Emri T."/>
            <person name="Fekete E."/>
            <person name="Flipphi M."/>
            <person name="Freyberg S."/>
            <person name="Gallo A."/>
            <person name="Gournas C."/>
            <person name="Habgood R."/>
            <person name="Hainaut M."/>
            <person name="Harispe M.L."/>
            <person name="Henrissat B."/>
            <person name="Hilden K.S."/>
            <person name="Hope R."/>
            <person name="Hossain A."/>
            <person name="Karabika E."/>
            <person name="Karaffa L."/>
            <person name="Karanyi Z."/>
            <person name="Krasevec N."/>
            <person name="Kuo A."/>
            <person name="Kusch H."/>
            <person name="LaButti K."/>
            <person name="Lagendijk E.L."/>
            <person name="Lapidus A."/>
            <person name="Levasseur A."/>
            <person name="Lindquist E."/>
            <person name="Lipzen A."/>
            <person name="Logrieco A.F."/>
            <person name="MacCabe A."/>
            <person name="Maekelae M.R."/>
            <person name="Malavazi I."/>
            <person name="Melin P."/>
            <person name="Meyer V."/>
            <person name="Mielnichuk N."/>
            <person name="Miskei M."/>
            <person name="Molnar A.P."/>
            <person name="Mule G."/>
            <person name="Ngan C.Y."/>
            <person name="Orejas M."/>
            <person name="Orosz E."/>
            <person name="Ouedraogo J.P."/>
            <person name="Overkamp K.M."/>
            <person name="Park H.-S."/>
            <person name="Perrone G."/>
            <person name="Piumi F."/>
            <person name="Punt P.J."/>
            <person name="Ram A.F."/>
            <person name="Ramon A."/>
            <person name="Rauscher S."/>
            <person name="Record E."/>
            <person name="Riano-Pachon D.M."/>
            <person name="Robert V."/>
            <person name="Roehrig J."/>
            <person name="Ruller R."/>
            <person name="Salamov A."/>
            <person name="Salih N.S."/>
            <person name="Samson R.A."/>
            <person name="Sandor E."/>
            <person name="Sanguinetti M."/>
            <person name="Schuetze T."/>
            <person name="Sepcic K."/>
            <person name="Shelest E."/>
            <person name="Sherlock G."/>
            <person name="Sophianopoulou V."/>
            <person name="Squina F.M."/>
            <person name="Sun H."/>
            <person name="Susca A."/>
            <person name="Todd R.B."/>
            <person name="Tsang A."/>
            <person name="Unkles S.E."/>
            <person name="van de Wiele N."/>
            <person name="van Rossen-Uffink D."/>
            <person name="Oliveira J.V."/>
            <person name="Vesth T.C."/>
            <person name="Visser J."/>
            <person name="Yu J.-H."/>
            <person name="Zhou M."/>
            <person name="Andersen M.R."/>
            <person name="Archer D.B."/>
            <person name="Baker S.E."/>
            <person name="Benoit I."/>
            <person name="Brakhage A.A."/>
            <person name="Braus G.H."/>
            <person name="Fischer R."/>
            <person name="Frisvad J.C."/>
            <person name="Goldman G.H."/>
            <person name="Houbraken J."/>
            <person name="Oakley B."/>
            <person name="Pocsi I."/>
            <person name="Scazzocchio C."/>
            <person name="Seiboth B."/>
            <person name="vanKuyk P.A."/>
            <person name="Wortman J."/>
            <person name="Dyer P.S."/>
            <person name="Grigoriev I.V."/>
        </authorList>
    </citation>
    <scope>NUCLEOTIDE SEQUENCE [LARGE SCALE GENOMIC DNA]</scope>
    <source>
        <strain evidence="8">ITEM 5010</strain>
    </source>
</reference>
<dbReference type="CDD" id="cd12148">
    <property type="entry name" value="fungal_TF_MHR"/>
    <property type="match status" value="1"/>
</dbReference>
<dbReference type="GO" id="GO:0046872">
    <property type="term" value="F:metal ion binding"/>
    <property type="evidence" value="ECO:0007669"/>
    <property type="project" value="UniProtKB-KW"/>
</dbReference>
<proteinExistence type="predicted"/>
<name>A0A1R3RB77_ASPC5</name>
<evidence type="ECO:0000256" key="3">
    <source>
        <dbReference type="ARBA" id="ARBA00023015"/>
    </source>
</evidence>